<evidence type="ECO:0000313" key="1">
    <source>
        <dbReference type="EMBL" id="CAB39896.1"/>
    </source>
</evidence>
<protein>
    <submittedName>
        <fullName evidence="1">Cold shock protein</fullName>
    </submittedName>
</protein>
<name>Q9XG94_SINAL</name>
<accession>Q9XG94</accession>
<dbReference type="AlphaFoldDB" id="Q9XG94"/>
<gene>
    <name evidence="1" type="primary">csp13</name>
</gene>
<organism evidence="1">
    <name type="scientific">Sinapis alba</name>
    <name type="common">White mustard</name>
    <name type="synonym">Brassica hirta</name>
    <dbReference type="NCBI Taxonomy" id="3728"/>
    <lineage>
        <taxon>Eukaryota</taxon>
        <taxon>Viridiplantae</taxon>
        <taxon>Streptophyta</taxon>
        <taxon>Embryophyta</taxon>
        <taxon>Tracheophyta</taxon>
        <taxon>Spermatophyta</taxon>
        <taxon>Magnoliopsida</taxon>
        <taxon>eudicotyledons</taxon>
        <taxon>Gunneridae</taxon>
        <taxon>Pentapetalae</taxon>
        <taxon>rosids</taxon>
        <taxon>malvids</taxon>
        <taxon>Brassicales</taxon>
        <taxon>Brassicaceae</taxon>
        <taxon>Brassiceae</taxon>
        <taxon>Sinapis</taxon>
    </lineage>
</organism>
<proteinExistence type="predicted"/>
<dbReference type="EMBL" id="AJ237581">
    <property type="protein sequence ID" value="CAB39896.1"/>
    <property type="molecule type" value="Genomic_DNA"/>
</dbReference>
<feature type="non-terminal residue" evidence="1">
    <location>
        <position position="1"/>
    </location>
</feature>
<feature type="non-terminal residue" evidence="1">
    <location>
        <position position="36"/>
    </location>
</feature>
<sequence>DKAKDGTAAGACAQTAGQKITVAAGGALNLVKEKTG</sequence>
<reference evidence="1" key="1">
    <citation type="submission" date="1999-03" db="EMBL/GenBank/DDBJ databases">
        <authorList>
            <person name="Baymiev A.K."/>
            <person name="Gimalov F.R."/>
            <person name="Vakhitov V.A."/>
        </authorList>
    </citation>
    <scope>NUCLEOTIDE SEQUENCE</scope>
</reference>